<feature type="domain" description="Ig-like" evidence="7">
    <location>
        <begin position="146"/>
        <end position="235"/>
    </location>
</feature>
<keyword evidence="5" id="KW-1015">Disulfide bond</keyword>
<dbReference type="GO" id="GO:0030017">
    <property type="term" value="C:sarcomere"/>
    <property type="evidence" value="ECO:0007669"/>
    <property type="project" value="UniProtKB-SubCell"/>
</dbReference>
<dbReference type="InterPro" id="IPR013783">
    <property type="entry name" value="Ig-like_fold"/>
</dbReference>
<protein>
    <recommendedName>
        <fullName evidence="7">Ig-like domain-containing protein</fullName>
    </recommendedName>
</protein>
<gene>
    <name evidence="8" type="ORF">OSB1V03_LOCUS6127</name>
</gene>
<keyword evidence="6" id="KW-0393">Immunoglobulin domain</keyword>
<dbReference type="CDD" id="cd00096">
    <property type="entry name" value="Ig"/>
    <property type="match status" value="1"/>
</dbReference>
<dbReference type="InterPro" id="IPR007110">
    <property type="entry name" value="Ig-like_dom"/>
</dbReference>
<dbReference type="FunFam" id="2.60.40.10:FF:000714">
    <property type="entry name" value="Titin novex-3"/>
    <property type="match status" value="1"/>
</dbReference>
<evidence type="ECO:0000256" key="1">
    <source>
        <dbReference type="ARBA" id="ARBA00004204"/>
    </source>
</evidence>
<dbReference type="EMBL" id="OC857829">
    <property type="protein sequence ID" value="CAD7625694.1"/>
    <property type="molecule type" value="Genomic_DNA"/>
</dbReference>
<dbReference type="InterPro" id="IPR003599">
    <property type="entry name" value="Ig_sub"/>
</dbReference>
<comment type="similarity">
    <text evidence="2">Belongs to the protein kinase superfamily. CAMK Ser/Thr protein kinase family.</text>
</comment>
<dbReference type="InterPro" id="IPR003598">
    <property type="entry name" value="Ig_sub2"/>
</dbReference>
<dbReference type="SMART" id="SM00409">
    <property type="entry name" value="IG"/>
    <property type="match status" value="5"/>
</dbReference>
<dbReference type="Proteomes" id="UP000759131">
    <property type="component" value="Unassembled WGS sequence"/>
</dbReference>
<evidence type="ECO:0000256" key="4">
    <source>
        <dbReference type="ARBA" id="ARBA00022737"/>
    </source>
</evidence>
<evidence type="ECO:0000256" key="3">
    <source>
        <dbReference type="ARBA" id="ARBA00022490"/>
    </source>
</evidence>
<evidence type="ECO:0000313" key="8">
    <source>
        <dbReference type="EMBL" id="CAD7625694.1"/>
    </source>
</evidence>
<evidence type="ECO:0000256" key="5">
    <source>
        <dbReference type="ARBA" id="ARBA00023157"/>
    </source>
</evidence>
<dbReference type="PROSITE" id="PS50835">
    <property type="entry name" value="IG_LIKE"/>
    <property type="match status" value="4"/>
</dbReference>
<dbReference type="InterPro" id="IPR013098">
    <property type="entry name" value="Ig_I-set"/>
</dbReference>
<dbReference type="FunFam" id="2.60.40.10:FF:000345">
    <property type="entry name" value="Muscle M-line assembly protein unc-89"/>
    <property type="match status" value="1"/>
</dbReference>
<dbReference type="SUPFAM" id="SSF48726">
    <property type="entry name" value="Immunoglobulin"/>
    <property type="match status" value="5"/>
</dbReference>
<name>A0A7R9PZF3_9ACAR</name>
<feature type="domain" description="Ig-like" evidence="7">
    <location>
        <begin position="450"/>
        <end position="540"/>
    </location>
</feature>
<dbReference type="AlphaFoldDB" id="A0A7R9PZF3"/>
<organism evidence="8">
    <name type="scientific">Medioppia subpectinata</name>
    <dbReference type="NCBI Taxonomy" id="1979941"/>
    <lineage>
        <taxon>Eukaryota</taxon>
        <taxon>Metazoa</taxon>
        <taxon>Ecdysozoa</taxon>
        <taxon>Arthropoda</taxon>
        <taxon>Chelicerata</taxon>
        <taxon>Arachnida</taxon>
        <taxon>Acari</taxon>
        <taxon>Acariformes</taxon>
        <taxon>Sarcoptiformes</taxon>
        <taxon>Oribatida</taxon>
        <taxon>Brachypylina</taxon>
        <taxon>Oppioidea</taxon>
        <taxon>Oppiidae</taxon>
        <taxon>Medioppia</taxon>
    </lineage>
</organism>
<keyword evidence="3" id="KW-0963">Cytoplasm</keyword>
<dbReference type="PANTHER" id="PTHR47633:SF4">
    <property type="entry name" value="MYOPALLADIN ISOFORM X1"/>
    <property type="match status" value="1"/>
</dbReference>
<keyword evidence="4" id="KW-0677">Repeat</keyword>
<dbReference type="SMART" id="SM00408">
    <property type="entry name" value="IGc2"/>
    <property type="match status" value="4"/>
</dbReference>
<evidence type="ECO:0000256" key="6">
    <source>
        <dbReference type="ARBA" id="ARBA00023319"/>
    </source>
</evidence>
<evidence type="ECO:0000256" key="2">
    <source>
        <dbReference type="ARBA" id="ARBA00006692"/>
    </source>
</evidence>
<comment type="subcellular location">
    <subcellularLocation>
        <location evidence="1">Cytoplasm</location>
        <location evidence="1">Myofibril</location>
        <location evidence="1">Sarcomere</location>
    </subcellularLocation>
</comment>
<dbReference type="InterPro" id="IPR036179">
    <property type="entry name" value="Ig-like_dom_sf"/>
</dbReference>
<dbReference type="OrthoDB" id="6481371at2759"/>
<accession>A0A7R9PZF3</accession>
<feature type="non-terminal residue" evidence="8">
    <location>
        <position position="686"/>
    </location>
</feature>
<proteinExistence type="inferred from homology"/>
<dbReference type="Gene3D" id="2.60.40.10">
    <property type="entry name" value="Immunoglobulins"/>
    <property type="match status" value="5"/>
</dbReference>
<dbReference type="Pfam" id="PF07679">
    <property type="entry name" value="I-set"/>
    <property type="match status" value="5"/>
</dbReference>
<evidence type="ECO:0000313" key="9">
    <source>
        <dbReference type="Proteomes" id="UP000759131"/>
    </source>
</evidence>
<dbReference type="PANTHER" id="PTHR47633">
    <property type="entry name" value="IMMUNOGLOBULIN"/>
    <property type="match status" value="1"/>
</dbReference>
<keyword evidence="9" id="KW-1185">Reference proteome</keyword>
<reference evidence="8" key="1">
    <citation type="submission" date="2020-11" db="EMBL/GenBank/DDBJ databases">
        <authorList>
            <person name="Tran Van P."/>
        </authorList>
    </citation>
    <scope>NUCLEOTIDE SEQUENCE</scope>
</reference>
<sequence length="686" mass="77196">MFKKNMSSQWDRDLASRMDALDSSRDVIEYYDYDMNAELVTNIGIKPSFFQTPFNQESVEGKLVRFDCRVGGRPEPEVNWFRDGKLILDTDRFKVVVNEGGVHALMIMAVYPCDAGTYTCVASNRVGEASFKVSLSVVEKEHTIAPKFVERFQAVDVKEGEPITLHCRAVGAPLPRITWQKDGVQIYTNLPDVEIKTNEGTSDLIFHRIVAKNSGWYQCTAQNQAGLAATRAKVYVESDRRVPIGEPVVINVPKTHRIIEPERPEPSETIYLKHVERTYQTISRPGGQSDEPPPQQIIQQPIQQPIQPPAPPKPAFTTHLRDLVLTEGERAHFDARMTPLSDPTIQVEWYLNGTLIESSSRVLTTFRFGYLALTIIHVYPEDSEYQSVSNDSGEAVTTATLKCNPKPTQPKPKSPPIVEGIEKLQTVEDWEIYAREQHITEDRRPKIPKPTFAKPLALQEVSEGGNARFEAQITPVNDPTLRIEWFLNGQPLMSGSRISTVFSFGYISLNISEVRPSDSGLYMVRVTNSGGEAVSTASLKIIVQTTAHKRSDEQSYEEMSQTKRTRHEFFDRELEPHQKPVFKKHCGDQMDVTEGKSAVFEALLEPQGDSTMRVEWLKDDKHLSASSRITPFFNFGYVSLTIRDVDSRDAGVYTCVATNSVGSARSGARLTSLREKTLIYESSDLE</sequence>
<feature type="domain" description="Ig-like" evidence="7">
    <location>
        <begin position="580"/>
        <end position="671"/>
    </location>
</feature>
<dbReference type="FunFam" id="2.60.40.10:FF:000962">
    <property type="entry name" value="titin isoform X1"/>
    <property type="match status" value="2"/>
</dbReference>
<feature type="domain" description="Ig-like" evidence="7">
    <location>
        <begin position="47"/>
        <end position="136"/>
    </location>
</feature>
<dbReference type="EMBL" id="CAJPIZ010003254">
    <property type="protein sequence ID" value="CAG2106124.1"/>
    <property type="molecule type" value="Genomic_DNA"/>
</dbReference>
<evidence type="ECO:0000259" key="7">
    <source>
        <dbReference type="PROSITE" id="PS50835"/>
    </source>
</evidence>